<evidence type="ECO:0000313" key="2">
    <source>
        <dbReference type="EMBL" id="ETB57385.1"/>
    </source>
</evidence>
<dbReference type="Pfam" id="PF06022">
    <property type="entry name" value="Cir_Bir_Yir"/>
    <property type="match status" value="1"/>
</dbReference>
<dbReference type="InterPro" id="IPR006477">
    <property type="entry name" value="Yir_bir_cir"/>
</dbReference>
<evidence type="ECO:0000256" key="1">
    <source>
        <dbReference type="SAM" id="Phobius"/>
    </source>
</evidence>
<dbReference type="OrthoDB" id="373137at2759"/>
<dbReference type="NCBIfam" id="TIGR01590">
    <property type="entry name" value="yir-bir-cir_Pla"/>
    <property type="match status" value="1"/>
</dbReference>
<keyword evidence="1" id="KW-0472">Membrane</keyword>
<protein>
    <submittedName>
        <fullName evidence="2">Uncharacterized protein</fullName>
    </submittedName>
</protein>
<reference evidence="2 3" key="1">
    <citation type="submission" date="2013-11" db="EMBL/GenBank/DDBJ databases">
        <title>The Genome Sequence of Plasmodium yoelii 17X.</title>
        <authorList>
            <consortium name="The Broad Institute Genomics Platform"/>
            <consortium name="The Broad Institute Genome Sequencing Center for Infectious Disease"/>
            <person name="Neafsey D."/>
            <person name="Adams J."/>
            <person name="Walker B."/>
            <person name="Young S.K."/>
            <person name="Zeng Q."/>
            <person name="Gargeya S."/>
            <person name="Fitzgerald M."/>
            <person name="Haas B."/>
            <person name="Abouelleil A."/>
            <person name="Alvarado L."/>
            <person name="Chapman S.B."/>
            <person name="Gainer-Dewar J."/>
            <person name="Goldberg J."/>
            <person name="Griggs A."/>
            <person name="Gujja S."/>
            <person name="Hansen M."/>
            <person name="Howarth C."/>
            <person name="Imamovic A."/>
            <person name="Ireland A."/>
            <person name="Larimer J."/>
            <person name="McCowan C."/>
            <person name="Murphy C."/>
            <person name="Pearson M."/>
            <person name="Poon T.W."/>
            <person name="Priest M."/>
            <person name="Roberts A."/>
            <person name="Saif S."/>
            <person name="Shea T."/>
            <person name="Sykes S."/>
            <person name="Wortman J."/>
            <person name="Nusbaum C."/>
            <person name="Birren B."/>
        </authorList>
    </citation>
    <scope>NUCLEOTIDE SEQUENCE [LARGE SCALE GENOMIC DNA]</scope>
    <source>
        <strain evidence="2 3">17X</strain>
    </source>
</reference>
<keyword evidence="3" id="KW-1185">Reference proteome</keyword>
<proteinExistence type="predicted"/>
<accession>V7PEE1</accession>
<organism evidence="2 3">
    <name type="scientific">Plasmodium yoelii 17X</name>
    <dbReference type="NCBI Taxonomy" id="1323249"/>
    <lineage>
        <taxon>Eukaryota</taxon>
        <taxon>Sar</taxon>
        <taxon>Alveolata</taxon>
        <taxon>Apicomplexa</taxon>
        <taxon>Aconoidasida</taxon>
        <taxon>Haemosporida</taxon>
        <taxon>Plasmodiidae</taxon>
        <taxon>Plasmodium</taxon>
        <taxon>Plasmodium (Vinckeia)</taxon>
    </lineage>
</organism>
<dbReference type="AlphaFoldDB" id="V7PEE1"/>
<gene>
    <name evidence="2" type="ORF">YYC_04787</name>
</gene>
<dbReference type="EMBL" id="KI635797">
    <property type="protein sequence ID" value="ETB57385.1"/>
    <property type="molecule type" value="Genomic_DNA"/>
</dbReference>
<feature type="transmembrane region" description="Helical" evidence="1">
    <location>
        <begin position="245"/>
        <end position="263"/>
    </location>
</feature>
<keyword evidence="1" id="KW-0812">Transmembrane</keyword>
<dbReference type="Proteomes" id="UP000018538">
    <property type="component" value="Unassembled WGS sequence"/>
</dbReference>
<evidence type="ECO:0000313" key="3">
    <source>
        <dbReference type="Proteomes" id="UP000018538"/>
    </source>
</evidence>
<sequence length="287" mass="33600">MDADICEEFQNVREWLPRELIEGNNKNINDNLKKYCDNGSCEDPFEKVNAGCLYFFDTFYKDESAFEMAIKRNINIVEYILIWLSYMLSLIKSNEDDNRTSFYNKYINAGDKYINNINYINGYNGYKDFIDRNNYFLSMDMGIISKLYDAFNTLCDIYNEFDTNNSNCANCLEKARQFVKKYEKFNIDYNTPENNSYFNVLITLLNGYYNLKNKCRNFPSISGISNIIYEQISEVTSSSSIASKLIPILSILVAIAIFLGISYKVNNKELKKKYYIYININEQSYSS</sequence>
<name>V7PEE1_PLAYE</name>
<keyword evidence="1" id="KW-1133">Transmembrane helix</keyword>